<dbReference type="InterPro" id="IPR010718">
    <property type="entry name" value="DUF1294"/>
</dbReference>
<feature type="transmembrane region" description="Helical" evidence="1">
    <location>
        <begin position="12"/>
        <end position="30"/>
    </location>
</feature>
<feature type="transmembrane region" description="Helical" evidence="1">
    <location>
        <begin position="42"/>
        <end position="62"/>
    </location>
</feature>
<protein>
    <recommendedName>
        <fullName evidence="4">DUF1294 domain-containing protein</fullName>
    </recommendedName>
</protein>
<gene>
    <name evidence="2" type="ORF">GCM10011309_01400</name>
</gene>
<accession>A0A918NAI8</accession>
<name>A0A918NAI8_9PROT</name>
<dbReference type="RefSeq" id="WP_189579943.1">
    <property type="nucleotide sequence ID" value="NZ_BMYV01000001.1"/>
</dbReference>
<organism evidence="2 3">
    <name type="scientific">Litorimonas cladophorae</name>
    <dbReference type="NCBI Taxonomy" id="1220491"/>
    <lineage>
        <taxon>Bacteria</taxon>
        <taxon>Pseudomonadati</taxon>
        <taxon>Pseudomonadota</taxon>
        <taxon>Alphaproteobacteria</taxon>
        <taxon>Maricaulales</taxon>
        <taxon>Robiginitomaculaceae</taxon>
    </lineage>
</organism>
<dbReference type="AlphaFoldDB" id="A0A918NAI8"/>
<evidence type="ECO:0000313" key="3">
    <source>
        <dbReference type="Proteomes" id="UP000600865"/>
    </source>
</evidence>
<keyword evidence="1" id="KW-0812">Transmembrane</keyword>
<keyword evidence="1" id="KW-1133">Transmembrane helix</keyword>
<evidence type="ECO:0008006" key="4">
    <source>
        <dbReference type="Google" id="ProtNLM"/>
    </source>
</evidence>
<keyword evidence="3" id="KW-1185">Reference proteome</keyword>
<evidence type="ECO:0000313" key="2">
    <source>
        <dbReference type="EMBL" id="GGX56366.1"/>
    </source>
</evidence>
<dbReference type="Proteomes" id="UP000600865">
    <property type="component" value="Unassembled WGS sequence"/>
</dbReference>
<sequence>MTVGFLTPPTILISIYLLSLNLIAYIAFYVDKKRARQQLSRIPESTLLLIALFGGTIGAITAQHQFRHKTLKQPFKFQLYCIAILQLAFVIMLLFPDQRGAMADWVEAWGLEDR</sequence>
<proteinExistence type="predicted"/>
<feature type="transmembrane region" description="Helical" evidence="1">
    <location>
        <begin position="77"/>
        <end position="95"/>
    </location>
</feature>
<evidence type="ECO:0000256" key="1">
    <source>
        <dbReference type="SAM" id="Phobius"/>
    </source>
</evidence>
<keyword evidence="1" id="KW-0472">Membrane</keyword>
<reference evidence="2 3" key="1">
    <citation type="journal article" date="2014" name="Int. J. Syst. Evol. Microbiol.">
        <title>Complete genome sequence of Corynebacterium casei LMG S-19264T (=DSM 44701T), isolated from a smear-ripened cheese.</title>
        <authorList>
            <consortium name="US DOE Joint Genome Institute (JGI-PGF)"/>
            <person name="Walter F."/>
            <person name="Albersmeier A."/>
            <person name="Kalinowski J."/>
            <person name="Ruckert C."/>
        </authorList>
    </citation>
    <scope>NUCLEOTIDE SEQUENCE [LARGE SCALE GENOMIC DNA]</scope>
    <source>
        <strain evidence="2 3">KCTC 23968</strain>
    </source>
</reference>
<comment type="caution">
    <text evidence="2">The sequence shown here is derived from an EMBL/GenBank/DDBJ whole genome shotgun (WGS) entry which is preliminary data.</text>
</comment>
<dbReference type="Pfam" id="PF06961">
    <property type="entry name" value="DUF1294"/>
    <property type="match status" value="1"/>
</dbReference>
<dbReference type="EMBL" id="BMYV01000001">
    <property type="protein sequence ID" value="GGX56366.1"/>
    <property type="molecule type" value="Genomic_DNA"/>
</dbReference>